<dbReference type="EMBL" id="OU503039">
    <property type="protein sequence ID" value="CAI9759256.1"/>
    <property type="molecule type" value="Genomic_DNA"/>
</dbReference>
<feature type="compositionally biased region" description="Basic and acidic residues" evidence="9">
    <location>
        <begin position="1"/>
        <end position="10"/>
    </location>
</feature>
<dbReference type="GO" id="GO:0003677">
    <property type="term" value="F:DNA binding"/>
    <property type="evidence" value="ECO:0007669"/>
    <property type="project" value="UniProtKB-KW"/>
</dbReference>
<evidence type="ECO:0000256" key="6">
    <source>
        <dbReference type="ARBA" id="ARBA00023125"/>
    </source>
</evidence>
<dbReference type="Proteomes" id="UP000834106">
    <property type="component" value="Chromosome 4"/>
</dbReference>
<organism evidence="10 11">
    <name type="scientific">Fraxinus pennsylvanica</name>
    <dbReference type="NCBI Taxonomy" id="56036"/>
    <lineage>
        <taxon>Eukaryota</taxon>
        <taxon>Viridiplantae</taxon>
        <taxon>Streptophyta</taxon>
        <taxon>Embryophyta</taxon>
        <taxon>Tracheophyta</taxon>
        <taxon>Spermatophyta</taxon>
        <taxon>Magnoliopsida</taxon>
        <taxon>eudicotyledons</taxon>
        <taxon>Gunneridae</taxon>
        <taxon>Pentapetalae</taxon>
        <taxon>asterids</taxon>
        <taxon>lamiids</taxon>
        <taxon>Lamiales</taxon>
        <taxon>Oleaceae</taxon>
        <taxon>Oleeae</taxon>
        <taxon>Fraxinus</taxon>
    </lineage>
</organism>
<evidence type="ECO:0000313" key="11">
    <source>
        <dbReference type="Proteomes" id="UP000834106"/>
    </source>
</evidence>
<keyword evidence="5" id="KW-0067">ATP-binding</keyword>
<evidence type="ECO:0000313" key="10">
    <source>
        <dbReference type="EMBL" id="CAI9759256.1"/>
    </source>
</evidence>
<comment type="similarity">
    <text evidence="2">Belongs to the SNF2/RAD54 helicase family.</text>
</comment>
<comment type="subcellular location">
    <subcellularLocation>
        <location evidence="1">Nucleus</location>
    </subcellularLocation>
</comment>
<dbReference type="PANTHER" id="PTHR45797:SF1">
    <property type="entry name" value="HELICASE ARIP4"/>
    <property type="match status" value="1"/>
</dbReference>
<dbReference type="GO" id="GO:0005634">
    <property type="term" value="C:nucleus"/>
    <property type="evidence" value="ECO:0007669"/>
    <property type="project" value="UniProtKB-SubCell"/>
</dbReference>
<evidence type="ECO:0000256" key="2">
    <source>
        <dbReference type="ARBA" id="ARBA00007025"/>
    </source>
</evidence>
<evidence type="ECO:0000256" key="5">
    <source>
        <dbReference type="ARBA" id="ARBA00022840"/>
    </source>
</evidence>
<evidence type="ECO:0000256" key="7">
    <source>
        <dbReference type="ARBA" id="ARBA00023242"/>
    </source>
</evidence>
<name>A0AAD1YXF5_9LAMI</name>
<protein>
    <submittedName>
        <fullName evidence="10">Uncharacterized protein</fullName>
    </submittedName>
</protein>
<dbReference type="GO" id="GO:0016887">
    <property type="term" value="F:ATP hydrolysis activity"/>
    <property type="evidence" value="ECO:0007669"/>
    <property type="project" value="InterPro"/>
</dbReference>
<keyword evidence="3" id="KW-0547">Nucleotide-binding</keyword>
<evidence type="ECO:0000256" key="9">
    <source>
        <dbReference type="SAM" id="MobiDB-lite"/>
    </source>
</evidence>
<proteinExistence type="inferred from homology"/>
<feature type="coiled-coil region" evidence="8">
    <location>
        <begin position="95"/>
        <end position="122"/>
    </location>
</feature>
<accession>A0AAD1YXF5</accession>
<evidence type="ECO:0000256" key="4">
    <source>
        <dbReference type="ARBA" id="ARBA00022806"/>
    </source>
</evidence>
<feature type="region of interest" description="Disordered" evidence="9">
    <location>
        <begin position="1"/>
        <end position="40"/>
    </location>
</feature>
<keyword evidence="4" id="KW-0378">Hydrolase</keyword>
<feature type="compositionally biased region" description="Acidic residues" evidence="9">
    <location>
        <begin position="16"/>
        <end position="40"/>
    </location>
</feature>
<evidence type="ECO:0000256" key="8">
    <source>
        <dbReference type="SAM" id="Coils"/>
    </source>
</evidence>
<dbReference type="AlphaFoldDB" id="A0AAD1YXF5"/>
<dbReference type="InterPro" id="IPR044574">
    <property type="entry name" value="ARIP4-like"/>
</dbReference>
<dbReference type="PANTHER" id="PTHR45797">
    <property type="entry name" value="RAD54-LIKE"/>
    <property type="match status" value="1"/>
</dbReference>
<keyword evidence="11" id="KW-1185">Reference proteome</keyword>
<dbReference type="GO" id="GO:0005524">
    <property type="term" value="F:ATP binding"/>
    <property type="evidence" value="ECO:0007669"/>
    <property type="project" value="UniProtKB-KW"/>
</dbReference>
<keyword evidence="6" id="KW-0238">DNA-binding</keyword>
<evidence type="ECO:0000256" key="1">
    <source>
        <dbReference type="ARBA" id="ARBA00004123"/>
    </source>
</evidence>
<sequence>MEAETEHTDNELSESIIDDSLDNANVEEDDEELHPEEPLTEEEIEDIIAELLDVEGKAAEAQEALEDESLAKVEADVRGELAQSLSGDDLEKAVKEEMTTFKEEWEVELDDLETESAHLLEQLDGAGVELSSLYKWIEKQAPNSCCTEAWKKRTHWAGNQMSSDVTESVAQAEQYLQIHRPMRRRHGKILDEGANGFLERKLNSENTDKSSIENIKFGSKYWTSVYLASTPQQAAELCLNFPGVNEEQLDGAGVELSSLYKWIEKQAPNSCCTEAWKKRTHWVGNQMSSDVTESVAQAEEYLQIHRPMRRIRHGKILDEGASGFLERKLNSENNEENIKFGSKYWTAVYLASTPQQAAELCLNFPGVNEVEEIDDVDGSSSDPFVADVVANERDLNLTEEQKRSFRKVSFIFFLM</sequence>
<gene>
    <name evidence="10" type="ORF">FPE_LOCUS6686</name>
</gene>
<evidence type="ECO:0000256" key="3">
    <source>
        <dbReference type="ARBA" id="ARBA00022741"/>
    </source>
</evidence>
<keyword evidence="8" id="KW-0175">Coiled coil</keyword>
<dbReference type="GO" id="GO:0004386">
    <property type="term" value="F:helicase activity"/>
    <property type="evidence" value="ECO:0007669"/>
    <property type="project" value="UniProtKB-KW"/>
</dbReference>
<reference evidence="10" key="1">
    <citation type="submission" date="2023-05" db="EMBL/GenBank/DDBJ databases">
        <authorList>
            <person name="Huff M."/>
        </authorList>
    </citation>
    <scope>NUCLEOTIDE SEQUENCE</scope>
</reference>
<keyword evidence="7" id="KW-0539">Nucleus</keyword>
<keyword evidence="4" id="KW-0347">Helicase</keyword>